<proteinExistence type="predicted"/>
<dbReference type="InterPro" id="IPR003959">
    <property type="entry name" value="ATPase_AAA_core"/>
</dbReference>
<dbReference type="SMART" id="SM00382">
    <property type="entry name" value="AAA"/>
    <property type="match status" value="1"/>
</dbReference>
<comment type="caution">
    <text evidence="3">The sequence shown here is derived from an EMBL/GenBank/DDBJ whole genome shotgun (WGS) entry which is preliminary data.</text>
</comment>
<feature type="region of interest" description="Disordered" evidence="1">
    <location>
        <begin position="75"/>
        <end position="171"/>
    </location>
</feature>
<dbReference type="InterPro" id="IPR003593">
    <property type="entry name" value="AAA+_ATPase"/>
</dbReference>
<evidence type="ECO:0000256" key="1">
    <source>
        <dbReference type="SAM" id="MobiDB-lite"/>
    </source>
</evidence>
<protein>
    <submittedName>
        <fullName evidence="3">Chromosome transmission fidelity protein 18</fullName>
    </submittedName>
</protein>
<dbReference type="Pfam" id="PF00004">
    <property type="entry name" value="AAA"/>
    <property type="match status" value="1"/>
</dbReference>
<dbReference type="InterPro" id="IPR027417">
    <property type="entry name" value="P-loop_NTPase"/>
</dbReference>
<gene>
    <name evidence="3" type="ORF">B0J12DRAFT_63348</name>
</gene>
<evidence type="ECO:0000259" key="2">
    <source>
        <dbReference type="SMART" id="SM00382"/>
    </source>
</evidence>
<evidence type="ECO:0000313" key="4">
    <source>
        <dbReference type="Proteomes" id="UP000774617"/>
    </source>
</evidence>
<dbReference type="Proteomes" id="UP000774617">
    <property type="component" value="Unassembled WGS sequence"/>
</dbReference>
<dbReference type="PANTHER" id="PTHR23389:SF3">
    <property type="entry name" value="CHROMOSOME TRANSMISSION FIDELITY PROTEIN 18 HOMOLOG"/>
    <property type="match status" value="1"/>
</dbReference>
<organism evidence="3 4">
    <name type="scientific">Macrophomina phaseolina</name>
    <dbReference type="NCBI Taxonomy" id="35725"/>
    <lineage>
        <taxon>Eukaryota</taxon>
        <taxon>Fungi</taxon>
        <taxon>Dikarya</taxon>
        <taxon>Ascomycota</taxon>
        <taxon>Pezizomycotina</taxon>
        <taxon>Dothideomycetes</taxon>
        <taxon>Dothideomycetes incertae sedis</taxon>
        <taxon>Botryosphaeriales</taxon>
        <taxon>Botryosphaeriaceae</taxon>
        <taxon>Macrophomina</taxon>
    </lineage>
</organism>
<feature type="region of interest" description="Disordered" evidence="1">
    <location>
        <begin position="1"/>
        <end position="39"/>
    </location>
</feature>
<sequence>MGPPEPDYPSSFDPALFLHSEAPDPLDALEHPPSSHTEEIEALRLQTRETTAARTRQGIVIQHRAWKVPDVFRSEEDHQLETPIKQQHFSPSLSLPVAPISSPSAPPSSPPLQNMTLVSSPPAYPPSSPPGGDSPRKRRKIDGRRSPLHDVSAGAGNKMRGVFGDDSDDEEDYGAIKAAHNKRKASAPAPPRQTRVGRPVTFADFENASVNAEMLPLHSLAVSQPRDKGPVTLRTCSGRAIYLTHRRPTPTIPYEQLIASRSHAGLGQARKSYYGIDIHSLIDEATTQAADEEMSKQQQMDTDVSVDMPMRTIEGPSGRKSGNRPVLWTEKYRAKRFTDLVGDERTHRMVLKWLKSWDAIVFPGSARPNPKTARAYDRIGADEDYTHRKILLLTGPPGLGKTTLAHVCARQAGYEVQEINASDERSKDVVRGRIKDMVGTENVRGIDTKSPTGSKVRKAGKPVCVVVDEVDGVVGGSGGGGEGGFIKALIDLVHLDQKNSSPKTTESSAAKTGKKQGDRFRLLRPLILICNDVYHPSLRPLRQASIAEIIHVRKPPVNMVVPRLHWIFEKEGIPADSDGVRRLCEATWGISSRKDGGGGGTGEGDVRGVMVVGEWVARKLLSQANNERRLTRKWIEDNIINDLAQGGGAARGLGRGGAREIVERVFKEGAGFPKSASAAQAEKANIGETRSIGVAEASKRFAMDRLSEMVNTAGDTDRIVTDCFSAFVNQPFQDDTFLSKPNNAYSWLHFHDSISGAVHAGQEWELAQYLAVPVLAFHDLFASSIRPSLASESATFKKGRGFAENGAEQDSEPAPFSGPSAPYRMVELSRANLASLTALQSGLALPLARMYRSAAEISTELIPYVLRMLSPGVKPVIINTSGAGADKSKPTSAASVRKASEKALVMRAVNAMGATGVRFEKSRVEFGADTRHNGGWVYRMEPPLDTLARFETMDSGIQDDKVRYAVRQIMDVEFKKESLRLEAEARKRRGGVVEMEEGAAAEEVDLRGLAAAAEKKVVIKKDFFGRTVAQTVPMTPVEKEKSRRERESDEHKEDEVWVSYHEGFSNAVRKPITLSDFMGGL</sequence>
<feature type="compositionally biased region" description="Low complexity" evidence="1">
    <location>
        <begin position="90"/>
        <end position="103"/>
    </location>
</feature>
<reference evidence="3 4" key="1">
    <citation type="journal article" date="2021" name="Nat. Commun.">
        <title>Genetic determinants of endophytism in the Arabidopsis root mycobiome.</title>
        <authorList>
            <person name="Mesny F."/>
            <person name="Miyauchi S."/>
            <person name="Thiergart T."/>
            <person name="Pickel B."/>
            <person name="Atanasova L."/>
            <person name="Karlsson M."/>
            <person name="Huettel B."/>
            <person name="Barry K.W."/>
            <person name="Haridas S."/>
            <person name="Chen C."/>
            <person name="Bauer D."/>
            <person name="Andreopoulos W."/>
            <person name="Pangilinan J."/>
            <person name="LaButti K."/>
            <person name="Riley R."/>
            <person name="Lipzen A."/>
            <person name="Clum A."/>
            <person name="Drula E."/>
            <person name="Henrissat B."/>
            <person name="Kohler A."/>
            <person name="Grigoriev I.V."/>
            <person name="Martin F.M."/>
            <person name="Hacquard S."/>
        </authorList>
    </citation>
    <scope>NUCLEOTIDE SEQUENCE [LARGE SCALE GENOMIC DNA]</scope>
    <source>
        <strain evidence="3 4">MPI-SDFR-AT-0080</strain>
    </source>
</reference>
<evidence type="ECO:0000313" key="3">
    <source>
        <dbReference type="EMBL" id="KAH7052083.1"/>
    </source>
</evidence>
<dbReference type="Gene3D" id="3.40.50.300">
    <property type="entry name" value="P-loop containing nucleotide triphosphate hydrolases"/>
    <property type="match status" value="1"/>
</dbReference>
<dbReference type="SUPFAM" id="SSF52540">
    <property type="entry name" value="P-loop containing nucleoside triphosphate hydrolases"/>
    <property type="match status" value="1"/>
</dbReference>
<accession>A0ABQ8GCL9</accession>
<name>A0ABQ8GCL9_9PEZI</name>
<keyword evidence="4" id="KW-1185">Reference proteome</keyword>
<feature type="domain" description="AAA+ ATPase" evidence="2">
    <location>
        <begin position="387"/>
        <end position="556"/>
    </location>
</feature>
<dbReference type="PANTHER" id="PTHR23389">
    <property type="entry name" value="CHROMOSOME TRANSMISSION FIDELITY FACTOR 18"/>
    <property type="match status" value="1"/>
</dbReference>
<dbReference type="EMBL" id="JAGTJR010000011">
    <property type="protein sequence ID" value="KAH7052083.1"/>
    <property type="molecule type" value="Genomic_DNA"/>
</dbReference>
<dbReference type="CDD" id="cd00009">
    <property type="entry name" value="AAA"/>
    <property type="match status" value="1"/>
</dbReference>